<dbReference type="GO" id="GO:0017183">
    <property type="term" value="P:protein histidyl modification to diphthamide"/>
    <property type="evidence" value="ECO:0007669"/>
    <property type="project" value="UniProtKB-UniPathway"/>
</dbReference>
<evidence type="ECO:0000256" key="3">
    <source>
        <dbReference type="ARBA" id="ARBA00021797"/>
    </source>
</evidence>
<keyword evidence="10" id="KW-1185">Reference proteome</keyword>
<keyword evidence="4" id="KW-0479">Metal-binding</keyword>
<dbReference type="PROSITE" id="PS51074">
    <property type="entry name" value="DPH_MB"/>
    <property type="match status" value="1"/>
</dbReference>
<dbReference type="CDD" id="cd06257">
    <property type="entry name" value="DnaJ"/>
    <property type="match status" value="1"/>
</dbReference>
<dbReference type="InterPro" id="IPR036671">
    <property type="entry name" value="DPH_MB_sf"/>
</dbReference>
<name>A0A2A9NL25_9AGAR</name>
<organism evidence="9 10">
    <name type="scientific">Amanita thiersii Skay4041</name>
    <dbReference type="NCBI Taxonomy" id="703135"/>
    <lineage>
        <taxon>Eukaryota</taxon>
        <taxon>Fungi</taxon>
        <taxon>Dikarya</taxon>
        <taxon>Basidiomycota</taxon>
        <taxon>Agaricomycotina</taxon>
        <taxon>Agaricomycetes</taxon>
        <taxon>Agaricomycetidae</taxon>
        <taxon>Agaricales</taxon>
        <taxon>Pluteineae</taxon>
        <taxon>Amanitaceae</taxon>
        <taxon>Amanita</taxon>
    </lineage>
</organism>
<evidence type="ECO:0000313" key="9">
    <source>
        <dbReference type="EMBL" id="PFH48402.1"/>
    </source>
</evidence>
<evidence type="ECO:0000313" key="10">
    <source>
        <dbReference type="Proteomes" id="UP000242287"/>
    </source>
</evidence>
<accession>A0A2A9NL25</accession>
<dbReference type="Gene3D" id="1.10.287.110">
    <property type="entry name" value="DnaJ domain"/>
    <property type="match status" value="1"/>
</dbReference>
<proteinExistence type="inferred from homology"/>
<dbReference type="STRING" id="703135.A0A2A9NL25"/>
<dbReference type="SUPFAM" id="SSF144217">
    <property type="entry name" value="CSL zinc finger"/>
    <property type="match status" value="1"/>
</dbReference>
<dbReference type="InterPro" id="IPR001623">
    <property type="entry name" value="DnaJ_domain"/>
</dbReference>
<dbReference type="SUPFAM" id="SSF46565">
    <property type="entry name" value="Chaperone J-domain"/>
    <property type="match status" value="1"/>
</dbReference>
<feature type="domain" description="DPH-type MB" evidence="8">
    <location>
        <begin position="83"/>
        <end position="145"/>
    </location>
</feature>
<evidence type="ECO:0000256" key="2">
    <source>
        <dbReference type="ARBA" id="ARBA00006169"/>
    </source>
</evidence>
<keyword evidence="5" id="KW-0862">Zinc</keyword>
<reference evidence="9 10" key="1">
    <citation type="submission" date="2014-02" db="EMBL/GenBank/DDBJ databases">
        <title>Transposable element dynamics among asymbiotic and ectomycorrhizal Amanita fungi.</title>
        <authorList>
            <consortium name="DOE Joint Genome Institute"/>
            <person name="Hess J."/>
            <person name="Skrede I."/>
            <person name="Wolfe B."/>
            <person name="LaButti K."/>
            <person name="Ohm R.A."/>
            <person name="Grigoriev I.V."/>
            <person name="Pringle A."/>
        </authorList>
    </citation>
    <scope>NUCLEOTIDE SEQUENCE [LARGE SCALE GENOMIC DNA]</scope>
    <source>
        <strain evidence="9 10">SKay4041</strain>
    </source>
</reference>
<feature type="non-terminal residue" evidence="9">
    <location>
        <position position="1"/>
    </location>
</feature>
<dbReference type="Proteomes" id="UP000242287">
    <property type="component" value="Unassembled WGS sequence"/>
</dbReference>
<dbReference type="EMBL" id="KZ302064">
    <property type="protein sequence ID" value="PFH48402.1"/>
    <property type="molecule type" value="Genomic_DNA"/>
</dbReference>
<evidence type="ECO:0000256" key="4">
    <source>
        <dbReference type="ARBA" id="ARBA00022723"/>
    </source>
</evidence>
<dbReference type="GO" id="GO:0008198">
    <property type="term" value="F:ferrous iron binding"/>
    <property type="evidence" value="ECO:0007669"/>
    <property type="project" value="TreeGrafter"/>
</dbReference>
<evidence type="ECO:0000259" key="8">
    <source>
        <dbReference type="PROSITE" id="PS51074"/>
    </source>
</evidence>
<gene>
    <name evidence="9" type="ORF">AMATHDRAFT_121812</name>
</gene>
<dbReference type="SMART" id="SM00271">
    <property type="entry name" value="DnaJ"/>
    <property type="match status" value="1"/>
</dbReference>
<dbReference type="PRINTS" id="PR00625">
    <property type="entry name" value="JDOMAIN"/>
</dbReference>
<dbReference type="InterPro" id="IPR007872">
    <property type="entry name" value="DPH_MB_dom"/>
</dbReference>
<dbReference type="UniPathway" id="UPA00559"/>
<dbReference type="PROSITE" id="PS50076">
    <property type="entry name" value="DNAJ_2"/>
    <property type="match status" value="1"/>
</dbReference>
<comment type="similarity">
    <text evidence="2">Belongs to the DPH4 family.</text>
</comment>
<dbReference type="Gene3D" id="3.10.660.10">
    <property type="entry name" value="DPH Zinc finger"/>
    <property type="match status" value="1"/>
</dbReference>
<dbReference type="PANTHER" id="PTHR45255">
    <property type="entry name" value="DNAJ HOMOLOG SUBFAMILY C MEMBER 24"/>
    <property type="match status" value="1"/>
</dbReference>
<dbReference type="PANTHER" id="PTHR45255:SF1">
    <property type="entry name" value="DNAJ HOMOLOG SUBFAMILY C MEMBER 24"/>
    <property type="match status" value="1"/>
</dbReference>
<sequence length="151" mass="16993">IDYYQLLAVSQHASVVEIKAAYHQALLQSHPDKKYTRHANSTSASVDISLIKEAYLTLSSPESRMRHDGVLRERKGRFAGSRPAQIVSLEEFENPTEHSTCNPTQAYTYPCRCGGTYKITTDDMERGHHLVGCVSCSEVIWVGYEVVEDEE</sequence>
<dbReference type="AlphaFoldDB" id="A0A2A9NL25"/>
<protein>
    <recommendedName>
        <fullName evidence="3">Diphthamide biosynthesis protein 4</fullName>
    </recommendedName>
</protein>
<dbReference type="OrthoDB" id="445556at2759"/>
<feature type="domain" description="J" evidence="7">
    <location>
        <begin position="2"/>
        <end position="71"/>
    </location>
</feature>
<evidence type="ECO:0000259" key="7">
    <source>
        <dbReference type="PROSITE" id="PS50076"/>
    </source>
</evidence>
<dbReference type="Pfam" id="PF05207">
    <property type="entry name" value="Zn_ribbon_CSL"/>
    <property type="match status" value="1"/>
</dbReference>
<keyword evidence="6" id="KW-0408">Iron</keyword>
<evidence type="ECO:0000256" key="6">
    <source>
        <dbReference type="ARBA" id="ARBA00023004"/>
    </source>
</evidence>
<dbReference type="InterPro" id="IPR036869">
    <property type="entry name" value="J_dom_sf"/>
</dbReference>
<comment type="function">
    <text evidence="1">Required for the first step of diphthamide biosynthesis, the transfer of 3-amino-3-carboxypropyl from S-adenosyl-L-methionine to a histidine residue. Diphthamide is a post-translational modification of histidine which occurs in elongation factor 2.</text>
</comment>
<evidence type="ECO:0000256" key="1">
    <source>
        <dbReference type="ARBA" id="ARBA00003474"/>
    </source>
</evidence>
<dbReference type="Pfam" id="PF00226">
    <property type="entry name" value="DnaJ"/>
    <property type="match status" value="1"/>
</dbReference>
<dbReference type="GO" id="GO:0001671">
    <property type="term" value="F:ATPase activator activity"/>
    <property type="evidence" value="ECO:0007669"/>
    <property type="project" value="TreeGrafter"/>
</dbReference>
<evidence type="ECO:0000256" key="5">
    <source>
        <dbReference type="ARBA" id="ARBA00022833"/>
    </source>
</evidence>
<feature type="non-terminal residue" evidence="9">
    <location>
        <position position="151"/>
    </location>
</feature>